<proteinExistence type="inferred from homology"/>
<evidence type="ECO:0000313" key="10">
    <source>
        <dbReference type="Proteomes" id="UP000748531"/>
    </source>
</evidence>
<evidence type="ECO:0000256" key="6">
    <source>
        <dbReference type="ARBA" id="ARBA00023034"/>
    </source>
</evidence>
<dbReference type="Pfam" id="PF04124">
    <property type="entry name" value="Dor1"/>
    <property type="match status" value="1"/>
</dbReference>
<keyword evidence="7" id="KW-0472">Membrane</keyword>
<dbReference type="GO" id="GO:0006891">
    <property type="term" value="P:intra-Golgi vesicle-mediated transport"/>
    <property type="evidence" value="ECO:0007669"/>
    <property type="project" value="TreeGrafter"/>
</dbReference>
<dbReference type="PANTHER" id="PTHR21311">
    <property type="entry name" value="CONSERVED OLIGOMERIC GOLGI COMPLEX COMPONENT 8"/>
    <property type="match status" value="1"/>
</dbReference>
<keyword evidence="10" id="KW-1185">Reference proteome</keyword>
<evidence type="ECO:0000256" key="2">
    <source>
        <dbReference type="ARBA" id="ARBA00006419"/>
    </source>
</evidence>
<dbReference type="InterPro" id="IPR007255">
    <property type="entry name" value="COG8"/>
</dbReference>
<dbReference type="EMBL" id="LUCH01006177">
    <property type="protein sequence ID" value="KAF5397503.1"/>
    <property type="molecule type" value="Genomic_DNA"/>
</dbReference>
<keyword evidence="6" id="KW-0333">Golgi apparatus</keyword>
<dbReference type="SUPFAM" id="SSF74788">
    <property type="entry name" value="Cullin repeat-like"/>
    <property type="match status" value="1"/>
</dbReference>
<evidence type="ECO:0000256" key="5">
    <source>
        <dbReference type="ARBA" id="ARBA00022927"/>
    </source>
</evidence>
<dbReference type="Proteomes" id="UP000748531">
    <property type="component" value="Unassembled WGS sequence"/>
</dbReference>
<comment type="similarity">
    <text evidence="2">Belongs to the COG8 family.</text>
</comment>
<dbReference type="GO" id="GO:0017119">
    <property type="term" value="C:Golgi transport complex"/>
    <property type="evidence" value="ECO:0007669"/>
    <property type="project" value="InterPro"/>
</dbReference>
<evidence type="ECO:0000256" key="8">
    <source>
        <dbReference type="ARBA" id="ARBA00031347"/>
    </source>
</evidence>
<dbReference type="OrthoDB" id="1661054at2759"/>
<sequence length="733" mass="82299">MANQTSLVDERSPVLHTFRTVAGDSFNRLSQLLKSDTDSSSDVVDDAILPEILNELALNSVDDLPSTLHILHQTQKRLQSQLENLAAEHYPVFLAKADASHNALKNLSNIVSANNALISRVPDLSDCAQAFLSKARILNDAIKINSKALDRHAQLLELLELPQLMETSIQNGHFDDAIAILAYAKRLAKKRGSTIPIIKIISSQVNAVGSQLIHQLCNQLRSPLSLPICIKASECIKVVVFLRRTGVFTEQELRLKFLQARTTCLINQLASGLTAPRISEVSRKEIDDHKTGGFRNPNRARYEAYWKATRRVEITRVQLFDIVTQYRQVSEHNFYLVSMTVFSEREHTTNFQQPDLRSADWTFLNRNTTTLSTNPLCLTADLQGNDPLRFNTNLLHAWLIHRIGVFLDTFATDLQQMLHQPSFTIQEVVDRWSSLGQSGSSADTTFGSDLDMEALFTNLQSLISQSMYFGRSFSRIGCDFRPHLVDLFYNAISSYVKVFLSNATDEFSIALDNLLWKVTNAFLDDPKDMPNGEVINDQCHLDKKTTFPPANDLLSYPPLVVLYNRIMELFNGLRVCCPVGLKHRLATLIVDCLTSASSRVVTSYRLLVDQQTVNWRSDAADLASGFYNILVPNVISSMCSQLLSAVKSEGCSEKMQSRVQILVQCLTRFVCEPMEKNWPRIPSYGTTTLQCISEQNGNCIPLTNEDTRPIDELATSHPLVENHVEKDCASDVN</sequence>
<reference evidence="9" key="1">
    <citation type="submission" date="2019-05" db="EMBL/GenBank/DDBJ databases">
        <title>Annotation for the trematode Paragonimus heterotremus.</title>
        <authorList>
            <person name="Choi Y.-J."/>
        </authorList>
    </citation>
    <scope>NUCLEOTIDE SEQUENCE</scope>
    <source>
        <strain evidence="9">LC</strain>
    </source>
</reference>
<dbReference type="GO" id="GO:0015031">
    <property type="term" value="P:protein transport"/>
    <property type="evidence" value="ECO:0007669"/>
    <property type="project" value="UniProtKB-KW"/>
</dbReference>
<dbReference type="PANTHER" id="PTHR21311:SF0">
    <property type="entry name" value="CONSERVED OLIGOMERIC GOLGI COMPLEX SUBUNIT 8"/>
    <property type="match status" value="1"/>
</dbReference>
<evidence type="ECO:0000313" key="9">
    <source>
        <dbReference type="EMBL" id="KAF5397503.1"/>
    </source>
</evidence>
<evidence type="ECO:0000256" key="4">
    <source>
        <dbReference type="ARBA" id="ARBA00022448"/>
    </source>
</evidence>
<evidence type="ECO:0000256" key="7">
    <source>
        <dbReference type="ARBA" id="ARBA00023136"/>
    </source>
</evidence>
<organism evidence="9 10">
    <name type="scientific">Paragonimus heterotremus</name>
    <dbReference type="NCBI Taxonomy" id="100268"/>
    <lineage>
        <taxon>Eukaryota</taxon>
        <taxon>Metazoa</taxon>
        <taxon>Spiralia</taxon>
        <taxon>Lophotrochozoa</taxon>
        <taxon>Platyhelminthes</taxon>
        <taxon>Trematoda</taxon>
        <taxon>Digenea</taxon>
        <taxon>Plagiorchiida</taxon>
        <taxon>Troglotremata</taxon>
        <taxon>Troglotrematidae</taxon>
        <taxon>Paragonimus</taxon>
    </lineage>
</organism>
<dbReference type="AlphaFoldDB" id="A0A8J4SH15"/>
<evidence type="ECO:0000256" key="3">
    <source>
        <dbReference type="ARBA" id="ARBA00020983"/>
    </source>
</evidence>
<comment type="subcellular location">
    <subcellularLocation>
        <location evidence="1">Golgi apparatus membrane</location>
        <topology evidence="1">Peripheral membrane protein</topology>
    </subcellularLocation>
</comment>
<comment type="caution">
    <text evidence="9">The sequence shown here is derived from an EMBL/GenBank/DDBJ whole genome shotgun (WGS) entry which is preliminary data.</text>
</comment>
<dbReference type="GO" id="GO:0000139">
    <property type="term" value="C:Golgi membrane"/>
    <property type="evidence" value="ECO:0007669"/>
    <property type="project" value="UniProtKB-SubCell"/>
</dbReference>
<gene>
    <name evidence="9" type="ORF">PHET_09541</name>
</gene>
<name>A0A8J4SH15_9TREM</name>
<keyword evidence="5" id="KW-0653">Protein transport</keyword>
<keyword evidence="4" id="KW-0813">Transport</keyword>
<evidence type="ECO:0000256" key="1">
    <source>
        <dbReference type="ARBA" id="ARBA00004395"/>
    </source>
</evidence>
<protein>
    <recommendedName>
        <fullName evidence="3">Conserved oligomeric Golgi complex subunit 8</fullName>
    </recommendedName>
    <alternativeName>
        <fullName evidence="8">Component of oligomeric Golgi complex 8</fullName>
    </alternativeName>
</protein>
<accession>A0A8J4SH15</accession>
<dbReference type="InterPro" id="IPR016159">
    <property type="entry name" value="Cullin_repeat-like_dom_sf"/>
</dbReference>